<feature type="transmembrane region" description="Helical" evidence="5">
    <location>
        <begin position="165"/>
        <end position="185"/>
    </location>
</feature>
<evidence type="ECO:0000313" key="7">
    <source>
        <dbReference type="Proteomes" id="UP000297907"/>
    </source>
</evidence>
<evidence type="ECO:0000313" key="6">
    <source>
        <dbReference type="EMBL" id="TFB96804.1"/>
    </source>
</evidence>
<comment type="subcellular location">
    <subcellularLocation>
        <location evidence="1">Membrane</location>
        <topology evidence="1">Multi-pass membrane protein</topology>
    </subcellularLocation>
</comment>
<organism evidence="6 7">
    <name type="scientific">Cryobacterium adonitolivorans</name>
    <dbReference type="NCBI Taxonomy" id="1259189"/>
    <lineage>
        <taxon>Bacteria</taxon>
        <taxon>Bacillati</taxon>
        <taxon>Actinomycetota</taxon>
        <taxon>Actinomycetes</taxon>
        <taxon>Micrococcales</taxon>
        <taxon>Microbacteriaceae</taxon>
        <taxon>Cryobacterium</taxon>
    </lineage>
</organism>
<keyword evidence="2 5" id="KW-0812">Transmembrane</keyword>
<dbReference type="PANTHER" id="PTHR13285">
    <property type="entry name" value="ACYLTRANSFERASE"/>
    <property type="match status" value="1"/>
</dbReference>
<evidence type="ECO:0008006" key="8">
    <source>
        <dbReference type="Google" id="ProtNLM"/>
    </source>
</evidence>
<keyword evidence="4 5" id="KW-0472">Membrane</keyword>
<keyword evidence="3 5" id="KW-1133">Transmembrane helix</keyword>
<proteinExistence type="predicted"/>
<gene>
    <name evidence="6" type="ORF">E3O42_16840</name>
</gene>
<feature type="transmembrane region" description="Helical" evidence="5">
    <location>
        <begin position="112"/>
        <end position="137"/>
    </location>
</feature>
<reference evidence="6 7" key="1">
    <citation type="submission" date="2019-03" db="EMBL/GenBank/DDBJ databases">
        <title>Genomics of glacier-inhabiting Cryobacterium strains.</title>
        <authorList>
            <person name="Liu Q."/>
            <person name="Xin Y.-H."/>
        </authorList>
    </citation>
    <scope>NUCLEOTIDE SEQUENCE [LARGE SCALE GENOMIC DNA]</scope>
    <source>
        <strain evidence="6 7">RHLS22-1</strain>
    </source>
</reference>
<dbReference type="GO" id="GO:0016746">
    <property type="term" value="F:acyltransferase activity"/>
    <property type="evidence" value="ECO:0007669"/>
    <property type="project" value="TreeGrafter"/>
</dbReference>
<feature type="transmembrane region" description="Helical" evidence="5">
    <location>
        <begin position="28"/>
        <end position="52"/>
    </location>
</feature>
<dbReference type="InterPro" id="IPR051085">
    <property type="entry name" value="MB_O-acyltransferase"/>
</dbReference>
<dbReference type="AlphaFoldDB" id="A0A4R8VZE9"/>
<sequence length="193" mass="21794">MTLTKWFRDYVYIPMGGNRRGVWVEYGALLLVFLLTSLWHGALAGFLIWGGLHSLALLMERVTGWRNVRSFVVPRRAATLLFVIVTWVPFRALQVQPTIDIWQAMLGGPWDFISPALFVTLTPLTLAALVVGALSFVMPSTRTGFQTVFGHSEPDTLTAFRWKTAWVLVPATLVVTLSMVLHSNFSPFLYFQF</sequence>
<dbReference type="Pfam" id="PF03062">
    <property type="entry name" value="MBOAT"/>
    <property type="match status" value="1"/>
</dbReference>
<dbReference type="PANTHER" id="PTHR13285:SF18">
    <property type="entry name" value="PROTEIN-CYSTEINE N-PALMITOYLTRANSFERASE RASP"/>
    <property type="match status" value="1"/>
</dbReference>
<name>A0A4R8VZE9_9MICO</name>
<protein>
    <recommendedName>
        <fullName evidence="8">MBOAT family protein</fullName>
    </recommendedName>
</protein>
<dbReference type="EMBL" id="SOFL01000056">
    <property type="protein sequence ID" value="TFB96804.1"/>
    <property type="molecule type" value="Genomic_DNA"/>
</dbReference>
<evidence type="ECO:0000256" key="2">
    <source>
        <dbReference type="ARBA" id="ARBA00022692"/>
    </source>
</evidence>
<evidence type="ECO:0000256" key="4">
    <source>
        <dbReference type="ARBA" id="ARBA00023136"/>
    </source>
</evidence>
<evidence type="ECO:0000256" key="1">
    <source>
        <dbReference type="ARBA" id="ARBA00004141"/>
    </source>
</evidence>
<dbReference type="Proteomes" id="UP000297907">
    <property type="component" value="Unassembled WGS sequence"/>
</dbReference>
<comment type="caution">
    <text evidence="6">The sequence shown here is derived from an EMBL/GenBank/DDBJ whole genome shotgun (WGS) entry which is preliminary data.</text>
</comment>
<accession>A0A4R8VZE9</accession>
<evidence type="ECO:0000256" key="3">
    <source>
        <dbReference type="ARBA" id="ARBA00022989"/>
    </source>
</evidence>
<evidence type="ECO:0000256" key="5">
    <source>
        <dbReference type="SAM" id="Phobius"/>
    </source>
</evidence>
<dbReference type="InterPro" id="IPR004299">
    <property type="entry name" value="MBOAT_fam"/>
</dbReference>
<dbReference type="OrthoDB" id="139172at2"/>
<dbReference type="GO" id="GO:0016020">
    <property type="term" value="C:membrane"/>
    <property type="evidence" value="ECO:0007669"/>
    <property type="project" value="UniProtKB-SubCell"/>
</dbReference>
<keyword evidence="7" id="KW-1185">Reference proteome</keyword>